<dbReference type="InterPro" id="IPR006527">
    <property type="entry name" value="F-box-assoc_dom_typ1"/>
</dbReference>
<dbReference type="Proteomes" id="UP001417504">
    <property type="component" value="Unassembled WGS sequence"/>
</dbReference>
<evidence type="ECO:0000313" key="3">
    <source>
        <dbReference type="Proteomes" id="UP001417504"/>
    </source>
</evidence>
<sequence length="193" mass="21409">MTEGDSVQVAELGGRLALVRHRKRKSGDVEVWMMKVYGLENSWTKLFSIASNGLPPRVSKECCFITALCILKNEGIVLHLDREIVLYDLKSNTYRHICSFAHVLDGCITYKASLVNFSENDSEASTAITCGACNGLVCIYTSDEGLGLFNPCTGTYTPWAYIVVPPTNTAFGFGYDAKIKDYKLVRITSHFDN</sequence>
<dbReference type="InterPro" id="IPR052361">
    <property type="entry name" value="F-box_domain"/>
</dbReference>
<keyword evidence="3" id="KW-1185">Reference proteome</keyword>
<evidence type="ECO:0000259" key="1">
    <source>
        <dbReference type="Pfam" id="PF07734"/>
    </source>
</evidence>
<reference evidence="2 3" key="1">
    <citation type="submission" date="2024-01" db="EMBL/GenBank/DDBJ databases">
        <title>Genome assemblies of Stephania.</title>
        <authorList>
            <person name="Yang L."/>
        </authorList>
    </citation>
    <scope>NUCLEOTIDE SEQUENCE [LARGE SCALE GENOMIC DNA]</scope>
    <source>
        <strain evidence="2">QJT</strain>
        <tissue evidence="2">Leaf</tissue>
    </source>
</reference>
<accession>A0AAP0HU61</accession>
<dbReference type="PANTHER" id="PTHR31790:SF526">
    <property type="entry name" value="OS12G0618150 PROTEIN"/>
    <property type="match status" value="1"/>
</dbReference>
<feature type="domain" description="F-box associated beta-propeller type 1" evidence="1">
    <location>
        <begin position="97"/>
        <end position="189"/>
    </location>
</feature>
<gene>
    <name evidence="2" type="ORF">Sjap_021497</name>
</gene>
<dbReference type="PANTHER" id="PTHR31790">
    <property type="entry name" value="OS02G0783600 PROTEIN"/>
    <property type="match status" value="1"/>
</dbReference>
<dbReference type="Pfam" id="PF07734">
    <property type="entry name" value="FBA_1"/>
    <property type="match status" value="1"/>
</dbReference>
<proteinExistence type="predicted"/>
<name>A0AAP0HU61_9MAGN</name>
<protein>
    <recommendedName>
        <fullName evidence="1">F-box associated beta-propeller type 1 domain-containing protein</fullName>
    </recommendedName>
</protein>
<comment type="caution">
    <text evidence="2">The sequence shown here is derived from an EMBL/GenBank/DDBJ whole genome shotgun (WGS) entry which is preliminary data.</text>
</comment>
<evidence type="ECO:0000313" key="2">
    <source>
        <dbReference type="EMBL" id="KAK9096000.1"/>
    </source>
</evidence>
<dbReference type="EMBL" id="JBBNAE010000009">
    <property type="protein sequence ID" value="KAK9096000.1"/>
    <property type="molecule type" value="Genomic_DNA"/>
</dbReference>
<dbReference type="AlphaFoldDB" id="A0AAP0HU61"/>
<organism evidence="2 3">
    <name type="scientific">Stephania japonica</name>
    <dbReference type="NCBI Taxonomy" id="461633"/>
    <lineage>
        <taxon>Eukaryota</taxon>
        <taxon>Viridiplantae</taxon>
        <taxon>Streptophyta</taxon>
        <taxon>Embryophyta</taxon>
        <taxon>Tracheophyta</taxon>
        <taxon>Spermatophyta</taxon>
        <taxon>Magnoliopsida</taxon>
        <taxon>Ranunculales</taxon>
        <taxon>Menispermaceae</taxon>
        <taxon>Menispermoideae</taxon>
        <taxon>Cissampelideae</taxon>
        <taxon>Stephania</taxon>
    </lineage>
</organism>